<dbReference type="PROSITE" id="PS50873">
    <property type="entry name" value="PEROXIDASE_4"/>
    <property type="match status" value="1"/>
</dbReference>
<comment type="caution">
    <text evidence="18">The sequence shown here is derived from an EMBL/GenBank/DDBJ whole genome shotgun (WGS) entry which is preliminary data.</text>
</comment>
<keyword evidence="8" id="KW-0732">Signal</keyword>
<keyword evidence="4" id="KW-0964">Secreted</keyword>
<keyword evidence="5" id="KW-0575">Peroxidase</keyword>
<sequence>AKGPRYAAETGRRDGVVSDLRLAADMPDVGDSIEKLRDKFFAKGLDEKDLVVLSAAHTIGTTACFFMDHRLYRFPGSDPSIDPSFLPELKSTCPKDGNADVRIPMDRVTPRRFDRQILLNVRSGFAVLESDAALYRDGATRRIVDSYFGLFAASFEADFVASMIKMGRVGVITGSQGRIRRVCS</sequence>
<dbReference type="PANTHER" id="PTHR31517:SF48">
    <property type="entry name" value="PEROXIDASE 16-RELATED"/>
    <property type="match status" value="1"/>
</dbReference>
<dbReference type="InterPro" id="IPR010255">
    <property type="entry name" value="Haem_peroxidase_sf"/>
</dbReference>
<feature type="non-terminal residue" evidence="18">
    <location>
        <position position="1"/>
    </location>
</feature>
<dbReference type="EC" id="1.11.1.7" evidence="3"/>
<dbReference type="AlphaFoldDB" id="S8CGK3"/>
<evidence type="ECO:0000256" key="15">
    <source>
        <dbReference type="PIRSR" id="PIRSR600823-3"/>
    </source>
</evidence>
<evidence type="ECO:0000256" key="5">
    <source>
        <dbReference type="ARBA" id="ARBA00022559"/>
    </source>
</evidence>
<evidence type="ECO:0000256" key="1">
    <source>
        <dbReference type="ARBA" id="ARBA00000189"/>
    </source>
</evidence>
<dbReference type="Pfam" id="PF00141">
    <property type="entry name" value="peroxidase"/>
    <property type="match status" value="1"/>
</dbReference>
<keyword evidence="6" id="KW-0349">Heme</keyword>
<dbReference type="OrthoDB" id="2113341at2759"/>
<dbReference type="GO" id="GO:0042744">
    <property type="term" value="P:hydrogen peroxide catabolic process"/>
    <property type="evidence" value="ECO:0007669"/>
    <property type="project" value="UniProtKB-KW"/>
</dbReference>
<dbReference type="GO" id="GO:0006979">
    <property type="term" value="P:response to oxidative stress"/>
    <property type="evidence" value="ECO:0007669"/>
    <property type="project" value="InterPro"/>
</dbReference>
<evidence type="ECO:0000256" key="12">
    <source>
        <dbReference type="ARBA" id="ARBA00023157"/>
    </source>
</evidence>
<dbReference type="InterPro" id="IPR000823">
    <property type="entry name" value="Peroxidase_pln"/>
</dbReference>
<gene>
    <name evidence="18" type="ORF">M569_08693</name>
</gene>
<comment type="cofactor">
    <cofactor evidence="15">
        <name>Ca(2+)</name>
        <dbReference type="ChEBI" id="CHEBI:29108"/>
    </cofactor>
    <text evidence="15">Binds 2 calcium ions per subunit.</text>
</comment>
<dbReference type="Proteomes" id="UP000015453">
    <property type="component" value="Unassembled WGS sequence"/>
</dbReference>
<evidence type="ECO:0000256" key="13">
    <source>
        <dbReference type="ARBA" id="ARBA00023324"/>
    </source>
</evidence>
<accession>S8CGK3</accession>
<keyword evidence="19" id="KW-1185">Reference proteome</keyword>
<dbReference type="Gene3D" id="1.10.520.10">
    <property type="match status" value="1"/>
</dbReference>
<evidence type="ECO:0000256" key="9">
    <source>
        <dbReference type="ARBA" id="ARBA00022837"/>
    </source>
</evidence>
<organism evidence="18 19">
    <name type="scientific">Genlisea aurea</name>
    <dbReference type="NCBI Taxonomy" id="192259"/>
    <lineage>
        <taxon>Eukaryota</taxon>
        <taxon>Viridiplantae</taxon>
        <taxon>Streptophyta</taxon>
        <taxon>Embryophyta</taxon>
        <taxon>Tracheophyta</taxon>
        <taxon>Spermatophyta</taxon>
        <taxon>Magnoliopsida</taxon>
        <taxon>eudicotyledons</taxon>
        <taxon>Gunneridae</taxon>
        <taxon>Pentapetalae</taxon>
        <taxon>asterids</taxon>
        <taxon>lamiids</taxon>
        <taxon>Lamiales</taxon>
        <taxon>Lentibulariaceae</taxon>
        <taxon>Genlisea</taxon>
    </lineage>
</organism>
<dbReference type="PRINTS" id="PR00461">
    <property type="entry name" value="PLPEROXIDASE"/>
</dbReference>
<dbReference type="GO" id="GO:0046872">
    <property type="term" value="F:metal ion binding"/>
    <property type="evidence" value="ECO:0007669"/>
    <property type="project" value="UniProtKB-KW"/>
</dbReference>
<evidence type="ECO:0000256" key="8">
    <source>
        <dbReference type="ARBA" id="ARBA00022729"/>
    </source>
</evidence>
<dbReference type="PROSITE" id="PS00435">
    <property type="entry name" value="PEROXIDASE_1"/>
    <property type="match status" value="1"/>
</dbReference>
<evidence type="ECO:0000256" key="11">
    <source>
        <dbReference type="ARBA" id="ARBA00023004"/>
    </source>
</evidence>
<keyword evidence="12 16" id="KW-1015">Disulfide bond</keyword>
<dbReference type="Gene3D" id="1.10.420.10">
    <property type="entry name" value="Peroxidase, domain 2"/>
    <property type="match status" value="1"/>
</dbReference>
<keyword evidence="7 15" id="KW-0479">Metal-binding</keyword>
<comment type="cofactor">
    <cofactor evidence="15">
        <name>heme b</name>
        <dbReference type="ChEBI" id="CHEBI:60344"/>
    </cofactor>
    <text evidence="15">Binds 1 heme b (iron(II)-protoporphyrin IX) group per subunit.</text>
</comment>
<evidence type="ECO:0000256" key="10">
    <source>
        <dbReference type="ARBA" id="ARBA00023002"/>
    </source>
</evidence>
<evidence type="ECO:0000256" key="2">
    <source>
        <dbReference type="ARBA" id="ARBA00006873"/>
    </source>
</evidence>
<feature type="binding site" evidence="15">
    <location>
        <position position="58"/>
    </location>
    <ligand>
        <name>Ca(2+)</name>
        <dbReference type="ChEBI" id="CHEBI:29108"/>
        <label>2</label>
    </ligand>
</feature>
<evidence type="ECO:0000256" key="14">
    <source>
        <dbReference type="PIRSR" id="PIRSR600823-2"/>
    </source>
</evidence>
<evidence type="ECO:0000313" key="19">
    <source>
        <dbReference type="Proteomes" id="UP000015453"/>
    </source>
</evidence>
<feature type="non-terminal residue" evidence="18">
    <location>
        <position position="184"/>
    </location>
</feature>
<feature type="domain" description="Plant heme peroxidase family profile" evidence="17">
    <location>
        <begin position="1"/>
        <end position="184"/>
    </location>
</feature>
<evidence type="ECO:0000313" key="18">
    <source>
        <dbReference type="EMBL" id="EPS66089.1"/>
    </source>
</evidence>
<keyword evidence="9 15" id="KW-0106">Calcium</keyword>
<dbReference type="GO" id="GO:0020037">
    <property type="term" value="F:heme binding"/>
    <property type="evidence" value="ECO:0007669"/>
    <property type="project" value="InterPro"/>
</dbReference>
<dbReference type="FunFam" id="1.10.420.10:FF:000010">
    <property type="entry name" value="Peroxidase"/>
    <property type="match status" value="1"/>
</dbReference>
<dbReference type="PRINTS" id="PR00458">
    <property type="entry name" value="PEROXIDASE"/>
</dbReference>
<dbReference type="SUPFAM" id="SSF48113">
    <property type="entry name" value="Heme-dependent peroxidases"/>
    <property type="match status" value="1"/>
</dbReference>
<dbReference type="PANTHER" id="PTHR31517">
    <property type="match status" value="1"/>
</dbReference>
<dbReference type="InterPro" id="IPR002016">
    <property type="entry name" value="Haem_peroxidase"/>
</dbReference>
<feature type="binding site" evidence="15">
    <location>
        <position position="114"/>
    </location>
    <ligand>
        <name>Ca(2+)</name>
        <dbReference type="ChEBI" id="CHEBI:29108"/>
        <label>2</label>
    </ligand>
</feature>
<feature type="binding site" evidence="15">
    <location>
        <position position="106"/>
    </location>
    <ligand>
        <name>Ca(2+)</name>
        <dbReference type="ChEBI" id="CHEBI:29108"/>
        <label>2</label>
    </ligand>
</feature>
<evidence type="ECO:0000259" key="17">
    <source>
        <dbReference type="PROSITE" id="PS50873"/>
    </source>
</evidence>
<feature type="binding site" evidence="15">
    <location>
        <position position="109"/>
    </location>
    <ligand>
        <name>Ca(2+)</name>
        <dbReference type="ChEBI" id="CHEBI:29108"/>
        <label>2</label>
    </ligand>
</feature>
<dbReference type="EMBL" id="AUSU01003876">
    <property type="protein sequence ID" value="EPS66089.1"/>
    <property type="molecule type" value="Genomic_DNA"/>
</dbReference>
<keyword evidence="10" id="KW-0560">Oxidoreductase</keyword>
<dbReference type="GO" id="GO:0140825">
    <property type="term" value="F:lactoperoxidase activity"/>
    <property type="evidence" value="ECO:0007669"/>
    <property type="project" value="UniProtKB-EC"/>
</dbReference>
<feature type="binding site" evidence="14">
    <location>
        <position position="27"/>
    </location>
    <ligand>
        <name>substrate</name>
    </ligand>
</feature>
<evidence type="ECO:0000256" key="7">
    <source>
        <dbReference type="ARBA" id="ARBA00022723"/>
    </source>
</evidence>
<name>S8CGK3_9LAMI</name>
<evidence type="ECO:0000256" key="16">
    <source>
        <dbReference type="PIRSR" id="PIRSR600823-5"/>
    </source>
</evidence>
<comment type="similarity">
    <text evidence="2">Belongs to the peroxidase family. Ascorbate peroxidase subfamily.</text>
</comment>
<feature type="binding site" description="axial binding residue" evidence="15">
    <location>
        <position position="57"/>
    </location>
    <ligand>
        <name>heme b</name>
        <dbReference type="ChEBI" id="CHEBI:60344"/>
    </ligand>
    <ligandPart>
        <name>Fe</name>
        <dbReference type="ChEBI" id="CHEBI:18248"/>
    </ligandPart>
</feature>
<keyword evidence="11 15" id="KW-0408">Iron</keyword>
<comment type="catalytic activity">
    <reaction evidence="1">
        <text>2 a phenolic donor + H2O2 = 2 a phenolic radical donor + 2 H2O</text>
        <dbReference type="Rhea" id="RHEA:56136"/>
        <dbReference type="ChEBI" id="CHEBI:15377"/>
        <dbReference type="ChEBI" id="CHEBI:16240"/>
        <dbReference type="ChEBI" id="CHEBI:139520"/>
        <dbReference type="ChEBI" id="CHEBI:139521"/>
        <dbReference type="EC" id="1.11.1.7"/>
    </reaction>
</comment>
<reference evidence="18 19" key="1">
    <citation type="journal article" date="2013" name="BMC Genomics">
        <title>The miniature genome of a carnivorous plant Genlisea aurea contains a low number of genes and short non-coding sequences.</title>
        <authorList>
            <person name="Leushkin E.V."/>
            <person name="Sutormin R.A."/>
            <person name="Nabieva E.R."/>
            <person name="Penin A.A."/>
            <person name="Kondrashov A.S."/>
            <person name="Logacheva M.D."/>
        </authorList>
    </citation>
    <scope>NUCLEOTIDE SEQUENCE [LARGE SCALE GENOMIC DNA]</scope>
</reference>
<evidence type="ECO:0000256" key="6">
    <source>
        <dbReference type="ARBA" id="ARBA00022617"/>
    </source>
</evidence>
<protein>
    <recommendedName>
        <fullName evidence="3">peroxidase</fullName>
        <ecNumber evidence="3">1.11.1.7</ecNumber>
    </recommendedName>
</protein>
<feature type="disulfide bond" evidence="16">
    <location>
        <begin position="64"/>
        <end position="93"/>
    </location>
</feature>
<evidence type="ECO:0000256" key="3">
    <source>
        <dbReference type="ARBA" id="ARBA00012313"/>
    </source>
</evidence>
<keyword evidence="13" id="KW-0376">Hydrogen peroxide</keyword>
<proteinExistence type="inferred from homology"/>
<evidence type="ECO:0000256" key="4">
    <source>
        <dbReference type="ARBA" id="ARBA00022525"/>
    </source>
</evidence>
<dbReference type="InterPro" id="IPR019793">
    <property type="entry name" value="Peroxidases_heam-ligand_BS"/>
</dbReference>